<keyword evidence="2" id="KW-1185">Reference proteome</keyword>
<evidence type="ECO:0000313" key="2">
    <source>
        <dbReference type="Proteomes" id="UP000016933"/>
    </source>
</evidence>
<dbReference type="AlphaFoldDB" id="N1PW67"/>
<gene>
    <name evidence="1" type="ORF">DOTSEDRAFT_69228</name>
</gene>
<sequence>MATLTGCITTFSELDGMLRSMHVEEGPKAWDRAKWFLKKHRVRLLTQRHQNDEVTYAMVLNILQWYVVAARGSGSLTWVVYAHTRMHTRLLRIEIALPQTQLSVTWSAYAIRSTKCYEPM</sequence>
<reference evidence="2" key="1">
    <citation type="journal article" date="2012" name="PLoS Genet.">
        <title>The genomes of the fungal plant pathogens Cladosporium fulvum and Dothistroma septosporum reveal adaptation to different hosts and lifestyles but also signatures of common ancestry.</title>
        <authorList>
            <person name="de Wit P.J.G.M."/>
            <person name="van der Burgt A."/>
            <person name="Oekmen B."/>
            <person name="Stergiopoulos I."/>
            <person name="Abd-Elsalam K.A."/>
            <person name="Aerts A.L."/>
            <person name="Bahkali A.H."/>
            <person name="Beenen H.G."/>
            <person name="Chettri P."/>
            <person name="Cox M.P."/>
            <person name="Datema E."/>
            <person name="de Vries R.P."/>
            <person name="Dhillon B."/>
            <person name="Ganley A.R."/>
            <person name="Griffiths S.A."/>
            <person name="Guo Y."/>
            <person name="Hamelin R.C."/>
            <person name="Henrissat B."/>
            <person name="Kabir M.S."/>
            <person name="Jashni M.K."/>
            <person name="Kema G."/>
            <person name="Klaubauf S."/>
            <person name="Lapidus A."/>
            <person name="Levasseur A."/>
            <person name="Lindquist E."/>
            <person name="Mehrabi R."/>
            <person name="Ohm R.A."/>
            <person name="Owen T.J."/>
            <person name="Salamov A."/>
            <person name="Schwelm A."/>
            <person name="Schijlen E."/>
            <person name="Sun H."/>
            <person name="van den Burg H.A."/>
            <person name="van Ham R.C.H.J."/>
            <person name="Zhang S."/>
            <person name="Goodwin S.B."/>
            <person name="Grigoriev I.V."/>
            <person name="Collemare J."/>
            <person name="Bradshaw R.E."/>
        </authorList>
    </citation>
    <scope>NUCLEOTIDE SEQUENCE [LARGE SCALE GENOMIC DNA]</scope>
    <source>
        <strain evidence="2">NZE10 / CBS 128990</strain>
    </source>
</reference>
<dbReference type="Proteomes" id="UP000016933">
    <property type="component" value="Unassembled WGS sequence"/>
</dbReference>
<protein>
    <submittedName>
        <fullName evidence="1">Uncharacterized protein</fullName>
    </submittedName>
</protein>
<accession>N1PW67</accession>
<dbReference type="HOGENOM" id="CLU_2049644_0_0_1"/>
<reference evidence="1 2" key="2">
    <citation type="journal article" date="2012" name="PLoS Pathog.">
        <title>Diverse lifestyles and strategies of plant pathogenesis encoded in the genomes of eighteen Dothideomycetes fungi.</title>
        <authorList>
            <person name="Ohm R.A."/>
            <person name="Feau N."/>
            <person name="Henrissat B."/>
            <person name="Schoch C.L."/>
            <person name="Horwitz B.A."/>
            <person name="Barry K.W."/>
            <person name="Condon B.J."/>
            <person name="Copeland A.C."/>
            <person name="Dhillon B."/>
            <person name="Glaser F."/>
            <person name="Hesse C.N."/>
            <person name="Kosti I."/>
            <person name="LaButti K."/>
            <person name="Lindquist E.A."/>
            <person name="Lucas S."/>
            <person name="Salamov A.A."/>
            <person name="Bradshaw R.E."/>
            <person name="Ciuffetti L."/>
            <person name="Hamelin R.C."/>
            <person name="Kema G.H.J."/>
            <person name="Lawrence C."/>
            <person name="Scott J.A."/>
            <person name="Spatafora J.W."/>
            <person name="Turgeon B.G."/>
            <person name="de Wit P.J.G.M."/>
            <person name="Zhong S."/>
            <person name="Goodwin S.B."/>
            <person name="Grigoriev I.V."/>
        </authorList>
    </citation>
    <scope>NUCLEOTIDE SEQUENCE [LARGE SCALE GENOMIC DNA]</scope>
    <source>
        <strain evidence="2">NZE10 / CBS 128990</strain>
    </source>
</reference>
<proteinExistence type="predicted"/>
<dbReference type="EMBL" id="KB446536">
    <property type="protein sequence ID" value="EME47208.1"/>
    <property type="molecule type" value="Genomic_DNA"/>
</dbReference>
<name>N1PW67_DOTSN</name>
<organism evidence="1 2">
    <name type="scientific">Dothistroma septosporum (strain NZE10 / CBS 128990)</name>
    <name type="common">Red band needle blight fungus</name>
    <name type="synonym">Mycosphaerella pini</name>
    <dbReference type="NCBI Taxonomy" id="675120"/>
    <lineage>
        <taxon>Eukaryota</taxon>
        <taxon>Fungi</taxon>
        <taxon>Dikarya</taxon>
        <taxon>Ascomycota</taxon>
        <taxon>Pezizomycotina</taxon>
        <taxon>Dothideomycetes</taxon>
        <taxon>Dothideomycetidae</taxon>
        <taxon>Mycosphaerellales</taxon>
        <taxon>Mycosphaerellaceae</taxon>
        <taxon>Dothistroma</taxon>
    </lineage>
</organism>
<dbReference type="OrthoDB" id="19923at2759"/>
<evidence type="ECO:0000313" key="1">
    <source>
        <dbReference type="EMBL" id="EME47208.1"/>
    </source>
</evidence>